<evidence type="ECO:0000313" key="2">
    <source>
        <dbReference type="Proteomes" id="UP001596512"/>
    </source>
</evidence>
<gene>
    <name evidence="1" type="ORF">ACFQV2_10185</name>
</gene>
<comment type="caution">
    <text evidence="1">The sequence shown here is derived from an EMBL/GenBank/DDBJ whole genome shotgun (WGS) entry which is preliminary data.</text>
</comment>
<name>A0ABW2TKV1_9PSEU</name>
<dbReference type="EMBL" id="JBHTEY010000004">
    <property type="protein sequence ID" value="MFC7613868.1"/>
    <property type="molecule type" value="Genomic_DNA"/>
</dbReference>
<accession>A0ABW2TKV1</accession>
<dbReference type="Proteomes" id="UP001596512">
    <property type="component" value="Unassembled WGS sequence"/>
</dbReference>
<reference evidence="2" key="1">
    <citation type="journal article" date="2019" name="Int. J. Syst. Evol. Microbiol.">
        <title>The Global Catalogue of Microorganisms (GCM) 10K type strain sequencing project: providing services to taxonomists for standard genome sequencing and annotation.</title>
        <authorList>
            <consortium name="The Broad Institute Genomics Platform"/>
            <consortium name="The Broad Institute Genome Sequencing Center for Infectious Disease"/>
            <person name="Wu L."/>
            <person name="Ma J."/>
        </authorList>
    </citation>
    <scope>NUCLEOTIDE SEQUENCE [LARGE SCALE GENOMIC DNA]</scope>
    <source>
        <strain evidence="2">JCM 17695</strain>
    </source>
</reference>
<protein>
    <submittedName>
        <fullName evidence="1">Uncharacterized protein</fullName>
    </submittedName>
</protein>
<organism evidence="1 2">
    <name type="scientific">Actinokineospora soli</name>
    <dbReference type="NCBI Taxonomy" id="1048753"/>
    <lineage>
        <taxon>Bacteria</taxon>
        <taxon>Bacillati</taxon>
        <taxon>Actinomycetota</taxon>
        <taxon>Actinomycetes</taxon>
        <taxon>Pseudonocardiales</taxon>
        <taxon>Pseudonocardiaceae</taxon>
        <taxon>Actinokineospora</taxon>
    </lineage>
</organism>
<sequence>MHEAVTFAVLSPATTVVGSPARQLPSTGTRPGKAWLSSAFQNVAHSVSHESTAGSPTPGPTP</sequence>
<keyword evidence="2" id="KW-1185">Reference proteome</keyword>
<proteinExistence type="predicted"/>
<evidence type="ECO:0000313" key="1">
    <source>
        <dbReference type="EMBL" id="MFC7613868.1"/>
    </source>
</evidence>